<dbReference type="NCBIfam" id="TIGR00099">
    <property type="entry name" value="Cof-subfamily"/>
    <property type="match status" value="1"/>
</dbReference>
<dbReference type="InterPro" id="IPR036412">
    <property type="entry name" value="HAD-like_sf"/>
</dbReference>
<name>A0A7X6RZS4_9STRE</name>
<dbReference type="SFLD" id="SFLDG01140">
    <property type="entry name" value="C2.B:_Phosphomannomutase_and_P"/>
    <property type="match status" value="1"/>
</dbReference>
<dbReference type="PROSITE" id="PS01228">
    <property type="entry name" value="COF_1"/>
    <property type="match status" value="1"/>
</dbReference>
<dbReference type="GO" id="GO:0016791">
    <property type="term" value="F:phosphatase activity"/>
    <property type="evidence" value="ECO:0007669"/>
    <property type="project" value="TreeGrafter"/>
</dbReference>
<dbReference type="Proteomes" id="UP000522720">
    <property type="component" value="Unassembled WGS sequence"/>
</dbReference>
<dbReference type="SFLD" id="SFLDS00003">
    <property type="entry name" value="Haloacid_Dehalogenase"/>
    <property type="match status" value="1"/>
</dbReference>
<dbReference type="EMBL" id="JAAXPR010000001">
    <property type="protein sequence ID" value="NKZ19339.1"/>
    <property type="molecule type" value="Genomic_DNA"/>
</dbReference>
<accession>A0A7X6RZS4</accession>
<dbReference type="InterPro" id="IPR023214">
    <property type="entry name" value="HAD_sf"/>
</dbReference>
<protein>
    <submittedName>
        <fullName evidence="1">HAD family phosphatase</fullName>
    </submittedName>
</protein>
<keyword evidence="2" id="KW-1185">Reference proteome</keyword>
<proteinExistence type="predicted"/>
<sequence>MATIKLLALDLDGTLLTSDKRISARNKEALQAASQKGVKIVLTTGRPLAAIGSFLEELDLLHEDDYAITFNGGLIQKNTGEVLDKTVFCYDEVKAIYDLTTELGLPLDLLDDEDVYALSAKVASLYPTCNPNLNHMPTHFSDLHQEMTFNKAVTSCEAELIDSKLDQIPAIYHKQFEIFKSRPIILEWNPKGVHKANGLASLIEHLGMKQEEVMACGDEANDLTMVAWAGYGVAMANATEDLKAVADIVTPVTNDEDAIAWVVEHYILKEEA</sequence>
<organism evidence="1 2">
    <name type="scientific">Streptococcus ovuberis</name>
    <dbReference type="NCBI Taxonomy" id="1936207"/>
    <lineage>
        <taxon>Bacteria</taxon>
        <taxon>Bacillati</taxon>
        <taxon>Bacillota</taxon>
        <taxon>Bacilli</taxon>
        <taxon>Lactobacillales</taxon>
        <taxon>Streptococcaceae</taxon>
        <taxon>Streptococcus</taxon>
    </lineage>
</organism>
<dbReference type="SFLD" id="SFLDG01144">
    <property type="entry name" value="C2.B.4:_PGP_Like"/>
    <property type="match status" value="1"/>
</dbReference>
<dbReference type="Pfam" id="PF08282">
    <property type="entry name" value="Hydrolase_3"/>
    <property type="match status" value="1"/>
</dbReference>
<evidence type="ECO:0000313" key="1">
    <source>
        <dbReference type="EMBL" id="NKZ19339.1"/>
    </source>
</evidence>
<dbReference type="AlphaFoldDB" id="A0A7X6RZS4"/>
<dbReference type="InterPro" id="IPR000150">
    <property type="entry name" value="Cof"/>
</dbReference>
<gene>
    <name evidence="1" type="ORF">HF992_00465</name>
</gene>
<dbReference type="SUPFAM" id="SSF56784">
    <property type="entry name" value="HAD-like"/>
    <property type="match status" value="1"/>
</dbReference>
<dbReference type="NCBIfam" id="TIGR01484">
    <property type="entry name" value="HAD-SF-IIB"/>
    <property type="match status" value="1"/>
</dbReference>
<evidence type="ECO:0000313" key="2">
    <source>
        <dbReference type="Proteomes" id="UP000522720"/>
    </source>
</evidence>
<reference evidence="1 2" key="1">
    <citation type="submission" date="2020-04" db="EMBL/GenBank/DDBJ databases">
        <title>MicrobeNet Type strains.</title>
        <authorList>
            <person name="Nicholson A.C."/>
        </authorList>
    </citation>
    <scope>NUCLEOTIDE SEQUENCE [LARGE SCALE GENOMIC DNA]</scope>
    <source>
        <strain evidence="1 2">CCUG 69612</strain>
    </source>
</reference>
<dbReference type="InterPro" id="IPR006379">
    <property type="entry name" value="HAD-SF_hydro_IIB"/>
</dbReference>
<dbReference type="Gene3D" id="3.30.1240.10">
    <property type="match status" value="1"/>
</dbReference>
<dbReference type="CDD" id="cd07516">
    <property type="entry name" value="HAD_Pase"/>
    <property type="match status" value="1"/>
</dbReference>
<dbReference type="Gene3D" id="3.40.50.1000">
    <property type="entry name" value="HAD superfamily/HAD-like"/>
    <property type="match status" value="1"/>
</dbReference>
<dbReference type="RefSeq" id="WP_168548105.1">
    <property type="nucleotide sequence ID" value="NZ_JAAXPR010000001.1"/>
</dbReference>
<dbReference type="PANTHER" id="PTHR10000:SF8">
    <property type="entry name" value="HAD SUPERFAMILY HYDROLASE-LIKE, TYPE 3"/>
    <property type="match status" value="1"/>
</dbReference>
<dbReference type="PANTHER" id="PTHR10000">
    <property type="entry name" value="PHOSPHOSERINE PHOSPHATASE"/>
    <property type="match status" value="1"/>
</dbReference>
<dbReference type="GO" id="GO:0000287">
    <property type="term" value="F:magnesium ion binding"/>
    <property type="evidence" value="ECO:0007669"/>
    <property type="project" value="TreeGrafter"/>
</dbReference>
<comment type="caution">
    <text evidence="1">The sequence shown here is derived from an EMBL/GenBank/DDBJ whole genome shotgun (WGS) entry which is preliminary data.</text>
</comment>
<dbReference type="GO" id="GO:0005829">
    <property type="term" value="C:cytosol"/>
    <property type="evidence" value="ECO:0007669"/>
    <property type="project" value="TreeGrafter"/>
</dbReference>